<reference evidence="2" key="1">
    <citation type="submission" date="2016-06" db="EMBL/GenBank/DDBJ databases">
        <title>Parallel loss of symbiosis genes in relatives of nitrogen-fixing non-legume Parasponia.</title>
        <authorList>
            <person name="Van Velzen R."/>
            <person name="Holmer R."/>
            <person name="Bu F."/>
            <person name="Rutten L."/>
            <person name="Van Zeijl A."/>
            <person name="Liu W."/>
            <person name="Santuari L."/>
            <person name="Cao Q."/>
            <person name="Sharma T."/>
            <person name="Shen D."/>
            <person name="Roswanjaya Y."/>
            <person name="Wardhani T."/>
            <person name="Kalhor M.S."/>
            <person name="Jansen J."/>
            <person name="Van den Hoogen J."/>
            <person name="Gungor B."/>
            <person name="Hartog M."/>
            <person name="Hontelez J."/>
            <person name="Verver J."/>
            <person name="Yang W.-C."/>
            <person name="Schijlen E."/>
            <person name="Repin R."/>
            <person name="Schilthuizen M."/>
            <person name="Schranz E."/>
            <person name="Heidstra R."/>
            <person name="Miyata K."/>
            <person name="Fedorova E."/>
            <person name="Kohlen W."/>
            <person name="Bisseling T."/>
            <person name="Smit S."/>
            <person name="Geurts R."/>
        </authorList>
    </citation>
    <scope>NUCLEOTIDE SEQUENCE [LARGE SCALE GENOMIC DNA]</scope>
    <source>
        <strain evidence="2">cv. RG33-2</strain>
    </source>
</reference>
<comment type="caution">
    <text evidence="1">The sequence shown here is derived from an EMBL/GenBank/DDBJ whole genome shotgun (WGS) entry which is preliminary data.</text>
</comment>
<dbReference type="InParanoid" id="A0A2P5DNI5"/>
<proteinExistence type="predicted"/>
<dbReference type="Proteomes" id="UP000237000">
    <property type="component" value="Unassembled WGS sequence"/>
</dbReference>
<accession>A0A2P5DNI5</accession>
<keyword evidence="2" id="KW-1185">Reference proteome</keyword>
<dbReference type="EMBL" id="JXTC01000259">
    <property type="protein sequence ID" value="PON74840.1"/>
    <property type="molecule type" value="Genomic_DNA"/>
</dbReference>
<protein>
    <submittedName>
        <fullName evidence="1">Uncharacterized protein</fullName>
    </submittedName>
</protein>
<organism evidence="1 2">
    <name type="scientific">Trema orientale</name>
    <name type="common">Charcoal tree</name>
    <name type="synonym">Celtis orientalis</name>
    <dbReference type="NCBI Taxonomy" id="63057"/>
    <lineage>
        <taxon>Eukaryota</taxon>
        <taxon>Viridiplantae</taxon>
        <taxon>Streptophyta</taxon>
        <taxon>Embryophyta</taxon>
        <taxon>Tracheophyta</taxon>
        <taxon>Spermatophyta</taxon>
        <taxon>Magnoliopsida</taxon>
        <taxon>eudicotyledons</taxon>
        <taxon>Gunneridae</taxon>
        <taxon>Pentapetalae</taxon>
        <taxon>rosids</taxon>
        <taxon>fabids</taxon>
        <taxon>Rosales</taxon>
        <taxon>Cannabaceae</taxon>
        <taxon>Trema</taxon>
    </lineage>
</organism>
<dbReference type="Gene3D" id="1.10.510.10">
    <property type="entry name" value="Transferase(Phosphotransferase) domain 1"/>
    <property type="match status" value="1"/>
</dbReference>
<sequence>MAVAVLLYLSSSIFHNRWLGILQSVGLQRSVLFGVVLDHYTAEIVSVVSHLPENGIMRRTLKPKNILLHIGGHTSFSGGNRQKIQQKIVKDKIKLPVFLTSEAHSPFKGEKWESFLRYSSGKVTS</sequence>
<gene>
    <name evidence="1" type="ORF">TorRG33x02_246140</name>
</gene>
<evidence type="ECO:0000313" key="2">
    <source>
        <dbReference type="Proteomes" id="UP000237000"/>
    </source>
</evidence>
<dbReference type="STRING" id="63057.A0A2P5DNI5"/>
<dbReference type="AlphaFoldDB" id="A0A2P5DNI5"/>
<evidence type="ECO:0000313" key="1">
    <source>
        <dbReference type="EMBL" id="PON74840.1"/>
    </source>
</evidence>
<name>A0A2P5DNI5_TREOI</name>